<name>A0A350HB02_UNCW3</name>
<evidence type="ECO:0000313" key="7">
    <source>
        <dbReference type="Proteomes" id="UP000264062"/>
    </source>
</evidence>
<dbReference type="SFLD" id="SFLDS00029">
    <property type="entry name" value="Radical_SAM"/>
    <property type="match status" value="1"/>
</dbReference>
<dbReference type="GO" id="GO:0051536">
    <property type="term" value="F:iron-sulfur cluster binding"/>
    <property type="evidence" value="ECO:0007669"/>
    <property type="project" value="UniProtKB-KW"/>
</dbReference>
<dbReference type="PROSITE" id="PS51918">
    <property type="entry name" value="RADICAL_SAM"/>
    <property type="match status" value="1"/>
</dbReference>
<dbReference type="PANTHER" id="PTHR43524:SF1">
    <property type="entry name" value="RADICAL SAM SUPERFAMILY PROTEIN"/>
    <property type="match status" value="1"/>
</dbReference>
<dbReference type="CDD" id="cd01335">
    <property type="entry name" value="Radical_SAM"/>
    <property type="match status" value="1"/>
</dbReference>
<dbReference type="SUPFAM" id="SSF102114">
    <property type="entry name" value="Radical SAM enzymes"/>
    <property type="match status" value="1"/>
</dbReference>
<dbReference type="InterPro" id="IPR007197">
    <property type="entry name" value="rSAM"/>
</dbReference>
<dbReference type="InterPro" id="IPR006638">
    <property type="entry name" value="Elp3/MiaA/NifB-like_rSAM"/>
</dbReference>
<evidence type="ECO:0000313" key="6">
    <source>
        <dbReference type="EMBL" id="HAV92718.1"/>
    </source>
</evidence>
<feature type="domain" description="Radical SAM core" evidence="5">
    <location>
        <begin position="132"/>
        <end position="347"/>
    </location>
</feature>
<gene>
    <name evidence="6" type="ORF">DCW38_06010</name>
</gene>
<proteinExistence type="predicted"/>
<dbReference type="PANTHER" id="PTHR43524">
    <property type="entry name" value="RADICAL SAM SUPERFAMILY PROTEIN"/>
    <property type="match status" value="1"/>
</dbReference>
<dbReference type="GO" id="GO:0046872">
    <property type="term" value="F:metal ion binding"/>
    <property type="evidence" value="ECO:0007669"/>
    <property type="project" value="UniProtKB-KW"/>
</dbReference>
<keyword evidence="3" id="KW-0408">Iron</keyword>
<dbReference type="Pfam" id="PF04055">
    <property type="entry name" value="Radical_SAM"/>
    <property type="match status" value="1"/>
</dbReference>
<evidence type="ECO:0000256" key="3">
    <source>
        <dbReference type="ARBA" id="ARBA00023004"/>
    </source>
</evidence>
<dbReference type="Gene3D" id="3.20.20.70">
    <property type="entry name" value="Aldolase class I"/>
    <property type="match status" value="1"/>
</dbReference>
<protein>
    <recommendedName>
        <fullName evidence="5">Radical SAM core domain-containing protein</fullName>
    </recommendedName>
</protein>
<sequence>MITQMFNPKNASRKNARKFMAGVKSSVVFNLIKLSTSKIPLKKCLRNLVVARIKHKMFEKIKSTYFESEYIARVVGQFVINIVNQLMKNCDRGFISKKYVEKSWEIFMKNMLESDTSEKSAVKKKYIEKYNVAPPGFFTISPTQKCNLRCIGCYAESQAQTMASLPYWVVEKAIREMRDICDSTFVVVSGGEPFVWNEAGKDIISIAETFQNMFFLVFTNGLLLYGDRLERMAETGNITPAISVEGFEKETDDRRGKGVFKQILENIEHLKKIGIPFGISVTATKKNINSLLEDKFYEYWFDEVGATYMWMFHLMPIGRAKDTMDLVLSPEERVNLLKEWEHIMFDKGYFVGDFWNAGAGSRGCMAYAREGGYFHIDWNGNIMPCVFIPYYKDNIIELYQNDKTIVDALMSDFFTRGRSWQEEYGYLKDPSGNFFAPCSIRDNYKCFREKILSDDIKPENENAKIALHDPEYFEKMAEFGEKIRKLTKPLWDERHKKSKEK</sequence>
<evidence type="ECO:0000259" key="5">
    <source>
        <dbReference type="PROSITE" id="PS51918"/>
    </source>
</evidence>
<dbReference type="SFLD" id="SFLDG01067">
    <property type="entry name" value="SPASM/twitch_domain_containing"/>
    <property type="match status" value="1"/>
</dbReference>
<dbReference type="EMBL" id="DMZY01000180">
    <property type="protein sequence ID" value="HAV92718.1"/>
    <property type="molecule type" value="Genomic_DNA"/>
</dbReference>
<dbReference type="GO" id="GO:0003824">
    <property type="term" value="F:catalytic activity"/>
    <property type="evidence" value="ECO:0007669"/>
    <property type="project" value="InterPro"/>
</dbReference>
<dbReference type="InterPro" id="IPR058240">
    <property type="entry name" value="rSAM_sf"/>
</dbReference>
<evidence type="ECO:0000256" key="4">
    <source>
        <dbReference type="ARBA" id="ARBA00023014"/>
    </source>
</evidence>
<keyword evidence="2" id="KW-0479">Metal-binding</keyword>
<dbReference type="InterPro" id="IPR013785">
    <property type="entry name" value="Aldolase_TIM"/>
</dbReference>
<reference evidence="6 7" key="1">
    <citation type="journal article" date="2018" name="Nat. Biotechnol.">
        <title>A standardized bacterial taxonomy based on genome phylogeny substantially revises the tree of life.</title>
        <authorList>
            <person name="Parks D.H."/>
            <person name="Chuvochina M."/>
            <person name="Waite D.W."/>
            <person name="Rinke C."/>
            <person name="Skarshewski A."/>
            <person name="Chaumeil P.A."/>
            <person name="Hugenholtz P."/>
        </authorList>
    </citation>
    <scope>NUCLEOTIDE SEQUENCE [LARGE SCALE GENOMIC DNA]</scope>
    <source>
        <strain evidence="6">UBA9956</strain>
    </source>
</reference>
<accession>A0A350HB02</accession>
<organism evidence="6 7">
    <name type="scientific">candidate division WOR-3 bacterium</name>
    <dbReference type="NCBI Taxonomy" id="2052148"/>
    <lineage>
        <taxon>Bacteria</taxon>
        <taxon>Bacteria division WOR-3</taxon>
    </lineage>
</organism>
<evidence type="ECO:0000256" key="1">
    <source>
        <dbReference type="ARBA" id="ARBA00022691"/>
    </source>
</evidence>
<keyword evidence="1" id="KW-0949">S-adenosyl-L-methionine</keyword>
<dbReference type="Proteomes" id="UP000264062">
    <property type="component" value="Unassembled WGS sequence"/>
</dbReference>
<dbReference type="AlphaFoldDB" id="A0A350HB02"/>
<dbReference type="SMART" id="SM00729">
    <property type="entry name" value="Elp3"/>
    <property type="match status" value="1"/>
</dbReference>
<evidence type="ECO:0000256" key="2">
    <source>
        <dbReference type="ARBA" id="ARBA00022723"/>
    </source>
</evidence>
<comment type="caution">
    <text evidence="6">The sequence shown here is derived from an EMBL/GenBank/DDBJ whole genome shotgun (WGS) entry which is preliminary data.</text>
</comment>
<keyword evidence="4" id="KW-0411">Iron-sulfur</keyword>